<dbReference type="InterPro" id="IPR016032">
    <property type="entry name" value="Sig_transdc_resp-reg_C-effctor"/>
</dbReference>
<evidence type="ECO:0000256" key="1">
    <source>
        <dbReference type="ARBA" id="ARBA00023015"/>
    </source>
</evidence>
<keyword evidence="1" id="KW-0805">Transcription regulation</keyword>
<dbReference type="Proteomes" id="UP001589627">
    <property type="component" value="Unassembled WGS sequence"/>
</dbReference>
<keyword evidence="6" id="KW-1185">Reference proteome</keyword>
<dbReference type="EMBL" id="JBHLZP010000763">
    <property type="protein sequence ID" value="MFB9839629.1"/>
    <property type="molecule type" value="Genomic_DNA"/>
</dbReference>
<dbReference type="PRINTS" id="PR00038">
    <property type="entry name" value="HTHLUXR"/>
</dbReference>
<dbReference type="PROSITE" id="PS50043">
    <property type="entry name" value="HTH_LUXR_2"/>
    <property type="match status" value="1"/>
</dbReference>
<gene>
    <name evidence="5" type="ORF">ACFFNX_46550</name>
</gene>
<evidence type="ECO:0000256" key="2">
    <source>
        <dbReference type="ARBA" id="ARBA00023125"/>
    </source>
</evidence>
<evidence type="ECO:0000313" key="6">
    <source>
        <dbReference type="Proteomes" id="UP001589627"/>
    </source>
</evidence>
<dbReference type="InterPro" id="IPR036388">
    <property type="entry name" value="WH-like_DNA-bd_sf"/>
</dbReference>
<dbReference type="PANTHER" id="PTHR44688">
    <property type="entry name" value="DNA-BINDING TRANSCRIPTIONAL ACTIVATOR DEVR_DOSR"/>
    <property type="match status" value="1"/>
</dbReference>
<sequence length="92" mass="10185">RVRVRLREFGVRRRDRPGERPASGWASLTDTERAVAALVAEGLTNPQVATRMFISPHTVKFHLGQAFRKLGIGSRVELARLVAGHDPAARSE</sequence>
<organism evidence="5 6">
    <name type="scientific">Actinoallomurus acaciae</name>
    <dbReference type="NCBI Taxonomy" id="502577"/>
    <lineage>
        <taxon>Bacteria</taxon>
        <taxon>Bacillati</taxon>
        <taxon>Actinomycetota</taxon>
        <taxon>Actinomycetes</taxon>
        <taxon>Streptosporangiales</taxon>
        <taxon>Thermomonosporaceae</taxon>
        <taxon>Actinoallomurus</taxon>
    </lineage>
</organism>
<comment type="caution">
    <text evidence="5">The sequence shown here is derived from an EMBL/GenBank/DDBJ whole genome shotgun (WGS) entry which is preliminary data.</text>
</comment>
<dbReference type="Pfam" id="PF00196">
    <property type="entry name" value="GerE"/>
    <property type="match status" value="1"/>
</dbReference>
<reference evidence="5 6" key="1">
    <citation type="submission" date="2024-09" db="EMBL/GenBank/DDBJ databases">
        <authorList>
            <person name="Sun Q."/>
            <person name="Mori K."/>
        </authorList>
    </citation>
    <scope>NUCLEOTIDE SEQUENCE [LARGE SCALE GENOMIC DNA]</scope>
    <source>
        <strain evidence="5 6">TBRC 0563</strain>
    </source>
</reference>
<dbReference type="Gene3D" id="1.10.10.10">
    <property type="entry name" value="Winged helix-like DNA-binding domain superfamily/Winged helix DNA-binding domain"/>
    <property type="match status" value="1"/>
</dbReference>
<evidence type="ECO:0000259" key="4">
    <source>
        <dbReference type="PROSITE" id="PS50043"/>
    </source>
</evidence>
<accession>A0ABV5Z012</accession>
<proteinExistence type="predicted"/>
<dbReference type="SUPFAM" id="SSF46894">
    <property type="entry name" value="C-terminal effector domain of the bipartite response regulators"/>
    <property type="match status" value="1"/>
</dbReference>
<dbReference type="PANTHER" id="PTHR44688:SF16">
    <property type="entry name" value="DNA-BINDING TRANSCRIPTIONAL ACTIVATOR DEVR_DOSR"/>
    <property type="match status" value="1"/>
</dbReference>
<dbReference type="RefSeq" id="WP_378212783.1">
    <property type="nucleotide sequence ID" value="NZ_JBHLZP010000763.1"/>
</dbReference>
<keyword evidence="2" id="KW-0238">DNA-binding</keyword>
<dbReference type="InterPro" id="IPR000792">
    <property type="entry name" value="Tscrpt_reg_LuxR_C"/>
</dbReference>
<name>A0ABV5Z012_9ACTN</name>
<feature type="non-terminal residue" evidence="5">
    <location>
        <position position="1"/>
    </location>
</feature>
<dbReference type="SMART" id="SM00421">
    <property type="entry name" value="HTH_LUXR"/>
    <property type="match status" value="1"/>
</dbReference>
<dbReference type="CDD" id="cd06170">
    <property type="entry name" value="LuxR_C_like"/>
    <property type="match status" value="1"/>
</dbReference>
<evidence type="ECO:0000313" key="5">
    <source>
        <dbReference type="EMBL" id="MFB9839629.1"/>
    </source>
</evidence>
<feature type="domain" description="HTH luxR-type" evidence="4">
    <location>
        <begin position="21"/>
        <end position="86"/>
    </location>
</feature>
<keyword evidence="3" id="KW-0804">Transcription</keyword>
<evidence type="ECO:0000256" key="3">
    <source>
        <dbReference type="ARBA" id="ARBA00023163"/>
    </source>
</evidence>
<protein>
    <submittedName>
        <fullName evidence="5">Helix-turn-helix transcriptional regulator</fullName>
    </submittedName>
</protein>